<dbReference type="InterPro" id="IPR036291">
    <property type="entry name" value="NAD(P)-bd_dom_sf"/>
</dbReference>
<dbReference type="Pfam" id="PF08546">
    <property type="entry name" value="ApbA_C"/>
    <property type="match status" value="1"/>
</dbReference>
<keyword evidence="3" id="KW-0560">Oxidoreductase</keyword>
<gene>
    <name evidence="3" type="ORF">RNB18_27570</name>
</gene>
<dbReference type="SUPFAM" id="SSF48179">
    <property type="entry name" value="6-phosphogluconate dehydrogenase C-terminal domain-like"/>
    <property type="match status" value="1"/>
</dbReference>
<comment type="caution">
    <text evidence="3">The sequence shown here is derived from an EMBL/GenBank/DDBJ whole genome shotgun (WGS) entry which is preliminary data.</text>
</comment>
<evidence type="ECO:0000313" key="3">
    <source>
        <dbReference type="EMBL" id="MDT0483921.1"/>
    </source>
</evidence>
<accession>A0ABU2VED4</accession>
<dbReference type="InterPro" id="IPR008927">
    <property type="entry name" value="6-PGluconate_DH-like_C_sf"/>
</dbReference>
<dbReference type="PANTHER" id="PTHR21708">
    <property type="entry name" value="PROBABLE 2-DEHYDROPANTOATE 2-REDUCTASE"/>
    <property type="match status" value="1"/>
</dbReference>
<protein>
    <submittedName>
        <fullName evidence="3">2-dehydropantoate 2-reductase</fullName>
        <ecNumber evidence="3">1.1.1.169</ecNumber>
    </submittedName>
</protein>
<dbReference type="InterPro" id="IPR051402">
    <property type="entry name" value="KPR-Related"/>
</dbReference>
<organism evidence="3 4">
    <name type="scientific">Streptomyces doebereineriae</name>
    <dbReference type="NCBI Taxonomy" id="3075528"/>
    <lineage>
        <taxon>Bacteria</taxon>
        <taxon>Bacillati</taxon>
        <taxon>Actinomycetota</taxon>
        <taxon>Actinomycetes</taxon>
        <taxon>Kitasatosporales</taxon>
        <taxon>Streptomycetaceae</taxon>
        <taxon>Streptomyces</taxon>
    </lineage>
</organism>
<dbReference type="GO" id="GO:0008677">
    <property type="term" value="F:2-dehydropantoate 2-reductase activity"/>
    <property type="evidence" value="ECO:0007669"/>
    <property type="project" value="UniProtKB-EC"/>
</dbReference>
<keyword evidence="4" id="KW-1185">Reference proteome</keyword>
<name>A0ABU2VED4_9ACTN</name>
<dbReference type="Proteomes" id="UP001183824">
    <property type="component" value="Unassembled WGS sequence"/>
</dbReference>
<dbReference type="SUPFAM" id="SSF51735">
    <property type="entry name" value="NAD(P)-binding Rossmann-fold domains"/>
    <property type="match status" value="1"/>
</dbReference>
<dbReference type="Pfam" id="PF02558">
    <property type="entry name" value="ApbA"/>
    <property type="match status" value="1"/>
</dbReference>
<reference evidence="4" key="1">
    <citation type="submission" date="2023-07" db="EMBL/GenBank/DDBJ databases">
        <title>30 novel species of actinomycetes from the DSMZ collection.</title>
        <authorList>
            <person name="Nouioui I."/>
        </authorList>
    </citation>
    <scope>NUCLEOTIDE SEQUENCE [LARGE SCALE GENOMIC DNA]</scope>
    <source>
        <strain evidence="4">DSM 41640</strain>
    </source>
</reference>
<feature type="domain" description="Ketopantoate reductase C-terminal" evidence="2">
    <location>
        <begin position="212"/>
        <end position="333"/>
    </location>
</feature>
<dbReference type="NCBIfam" id="NF005089">
    <property type="entry name" value="PRK06522.1-4"/>
    <property type="match status" value="1"/>
</dbReference>
<dbReference type="EC" id="1.1.1.169" evidence="3"/>
<dbReference type="Gene3D" id="3.40.50.720">
    <property type="entry name" value="NAD(P)-binding Rossmann-like Domain"/>
    <property type="match status" value="1"/>
</dbReference>
<evidence type="ECO:0000259" key="2">
    <source>
        <dbReference type="Pfam" id="PF08546"/>
    </source>
</evidence>
<dbReference type="InterPro" id="IPR013752">
    <property type="entry name" value="KPA_reductase"/>
</dbReference>
<feature type="domain" description="Ketopantoate reductase N-terminal" evidence="1">
    <location>
        <begin position="16"/>
        <end position="185"/>
    </location>
</feature>
<dbReference type="Gene3D" id="1.10.1040.10">
    <property type="entry name" value="N-(1-d-carboxylethyl)-l-norvaline Dehydrogenase, domain 2"/>
    <property type="match status" value="1"/>
</dbReference>
<dbReference type="RefSeq" id="WP_311716794.1">
    <property type="nucleotide sequence ID" value="NZ_JAVREZ010000010.1"/>
</dbReference>
<dbReference type="PANTHER" id="PTHR21708:SF45">
    <property type="entry name" value="2-DEHYDROPANTOATE 2-REDUCTASE"/>
    <property type="match status" value="1"/>
</dbReference>
<dbReference type="InterPro" id="IPR013332">
    <property type="entry name" value="KPR_N"/>
</dbReference>
<evidence type="ECO:0000313" key="4">
    <source>
        <dbReference type="Proteomes" id="UP001183824"/>
    </source>
</evidence>
<dbReference type="EMBL" id="JAVREZ010000010">
    <property type="protein sequence ID" value="MDT0483921.1"/>
    <property type="molecule type" value="Genomic_DNA"/>
</dbReference>
<proteinExistence type="predicted"/>
<sequence length="345" mass="36303">MSHPPASPPRSRPPRITVVGPGAVGATLAGAFAASGAEVCLLGRPGPHLDAIAAQGLLLRRRETGAEVRHRFPTAHDAARLPVPDLAVVCVKSQYLLPVARGIRTWVEHGVDVLVVANGVPWWLLSTVEHAGQEPVLRSVDPDGELLRLLPAERVMSGVAHFSSAVDGPGRVTHVSGTRLIIGDPSGGVSQRVTHCAEALSAGPVRPEPSTDIRRDIWEKLLGNVNLNPVSALTGATVLDILDDPDVRQVCAAMFAETAAVGRALGIESAMTADDRLDIARKLGAFRTSMLQDADHGRPLELDALVGAVRELARRTGVPSPSLDAVHGLLALRERVRGHGESSGS</sequence>
<dbReference type="InterPro" id="IPR013328">
    <property type="entry name" value="6PGD_dom2"/>
</dbReference>
<evidence type="ECO:0000259" key="1">
    <source>
        <dbReference type="Pfam" id="PF02558"/>
    </source>
</evidence>